<dbReference type="EC" id="1.-.-.-" evidence="2"/>
<gene>
    <name evidence="2" type="primary">ydhF</name>
    <name evidence="2" type="ORF">A8U91_03405</name>
</gene>
<dbReference type="InterPro" id="IPR020471">
    <property type="entry name" value="AKR"/>
</dbReference>
<dbReference type="EMBL" id="MAJD01000002">
    <property type="protein sequence ID" value="OBX34352.1"/>
    <property type="molecule type" value="Genomic_DNA"/>
</dbReference>
<protein>
    <submittedName>
        <fullName evidence="2">Oxidoreductase YdhF</fullName>
        <ecNumber evidence="2">1.-.-.-</ecNumber>
    </submittedName>
</protein>
<dbReference type="SUPFAM" id="SSF51430">
    <property type="entry name" value="NAD(P)-linked oxidoreductase"/>
    <property type="match status" value="1"/>
</dbReference>
<dbReference type="GO" id="GO:0005829">
    <property type="term" value="C:cytosol"/>
    <property type="evidence" value="ECO:0007669"/>
    <property type="project" value="TreeGrafter"/>
</dbReference>
<dbReference type="PATRIC" id="fig|2746.7.peg.3503"/>
<dbReference type="Proteomes" id="UP000092504">
    <property type="component" value="Unassembled WGS sequence"/>
</dbReference>
<dbReference type="PANTHER" id="PTHR43364:SF1">
    <property type="entry name" value="OXIDOREDUCTASE YDHF"/>
    <property type="match status" value="1"/>
</dbReference>
<evidence type="ECO:0000313" key="3">
    <source>
        <dbReference type="Proteomes" id="UP000092504"/>
    </source>
</evidence>
<feature type="domain" description="NADP-dependent oxidoreductase" evidence="1">
    <location>
        <begin position="12"/>
        <end position="274"/>
    </location>
</feature>
<dbReference type="GO" id="GO:0016491">
    <property type="term" value="F:oxidoreductase activity"/>
    <property type="evidence" value="ECO:0007669"/>
    <property type="project" value="UniProtKB-KW"/>
</dbReference>
<proteinExistence type="predicted"/>
<comment type="caution">
    <text evidence="2">The sequence shown here is derived from an EMBL/GenBank/DDBJ whole genome shotgun (WGS) entry which is preliminary data.</text>
</comment>
<dbReference type="InterPro" id="IPR036812">
    <property type="entry name" value="NAD(P)_OxRdtase_dom_sf"/>
</dbReference>
<accession>A0A1B8NWI1</accession>
<dbReference type="AlphaFoldDB" id="A0A1B8NWI1"/>
<keyword evidence="2" id="KW-0560">Oxidoreductase</keyword>
<dbReference type="Gene3D" id="3.20.20.100">
    <property type="entry name" value="NADP-dependent oxidoreductase domain"/>
    <property type="match status" value="1"/>
</dbReference>
<dbReference type="InterPro" id="IPR050523">
    <property type="entry name" value="AKR_Detox_Biosynth"/>
</dbReference>
<dbReference type="PRINTS" id="PR00069">
    <property type="entry name" value="ALDKETRDTASE"/>
</dbReference>
<organism evidence="2 3">
    <name type="scientific">Halomonas elongata</name>
    <dbReference type="NCBI Taxonomy" id="2746"/>
    <lineage>
        <taxon>Bacteria</taxon>
        <taxon>Pseudomonadati</taxon>
        <taxon>Pseudomonadota</taxon>
        <taxon>Gammaproteobacteria</taxon>
        <taxon>Oceanospirillales</taxon>
        <taxon>Halomonadaceae</taxon>
        <taxon>Halomonas</taxon>
    </lineage>
</organism>
<sequence>MSTLGTFDSPFALGMMSLLEAPRLQRPAALADWIEARLDQGLHWFDHADIYGDRRCETLFGDALRTRPGLAARLRVVTKTGIVTPERDASRFGIKHYDSSPAHITAAIDAALGRLGVERIDHFLLHRPDPWMMSEATARALDEAIDAGKIGAAGVSNFLPEAWRRLQAAMRHPLKVHQLQLSLTHNAPLFDGLYDAVIGDGQRPMAWSPLGGGTCLSGPIGKQLETLAAERDASPAGLALAWLRALPGQPLPVIGSLREQRIAQLLDDGDQVLDRPTWYALLEAARGHEVA</sequence>
<evidence type="ECO:0000259" key="1">
    <source>
        <dbReference type="Pfam" id="PF00248"/>
    </source>
</evidence>
<dbReference type="InterPro" id="IPR023210">
    <property type="entry name" value="NADP_OxRdtase_dom"/>
</dbReference>
<name>A0A1B8NWI1_HALEL</name>
<dbReference type="Pfam" id="PF00248">
    <property type="entry name" value="Aldo_ket_red"/>
    <property type="match status" value="1"/>
</dbReference>
<evidence type="ECO:0000313" key="2">
    <source>
        <dbReference type="EMBL" id="OBX34352.1"/>
    </source>
</evidence>
<reference evidence="2 3" key="1">
    <citation type="submission" date="2016-06" db="EMBL/GenBank/DDBJ databases">
        <title>Genome sequence of halotolerant plant growth promoting strain of Halomonas elongata HEK1 isolated from salterns of Rann of Kutch, Gujarat, India.</title>
        <authorList>
            <person name="Gaba S."/>
            <person name="Singh R.N."/>
            <person name="Abrol S."/>
            <person name="Kaushik R."/>
            <person name="Saxena A.K."/>
        </authorList>
    </citation>
    <scope>NUCLEOTIDE SEQUENCE [LARGE SCALE GENOMIC DNA]</scope>
    <source>
        <strain evidence="2 3">HEK1</strain>
    </source>
</reference>
<dbReference type="PANTHER" id="PTHR43364">
    <property type="entry name" value="NADH-SPECIFIC METHYLGLYOXAL REDUCTASE-RELATED"/>
    <property type="match status" value="1"/>
</dbReference>